<dbReference type="InterPro" id="IPR016163">
    <property type="entry name" value="Ald_DH_C"/>
</dbReference>
<dbReference type="AlphaFoldDB" id="A0A2P8HRN2"/>
<accession>A0A2P8HRN2</accession>
<dbReference type="Gene3D" id="3.40.309.10">
    <property type="entry name" value="Aldehyde Dehydrogenase, Chain A, domain 2"/>
    <property type="match status" value="1"/>
</dbReference>
<dbReference type="GO" id="GO:0003842">
    <property type="term" value="F:L-glutamate gamma-semialdehyde dehydrogenase activity"/>
    <property type="evidence" value="ECO:0007669"/>
    <property type="project" value="TreeGrafter"/>
</dbReference>
<dbReference type="InterPro" id="IPR011975">
    <property type="entry name" value="PaaN_2"/>
</dbReference>
<dbReference type="GO" id="GO:0009898">
    <property type="term" value="C:cytoplasmic side of plasma membrane"/>
    <property type="evidence" value="ECO:0007669"/>
    <property type="project" value="TreeGrafter"/>
</dbReference>
<dbReference type="Pfam" id="PF00171">
    <property type="entry name" value="Aldedh"/>
    <property type="match status" value="1"/>
</dbReference>
<dbReference type="SUPFAM" id="SSF53720">
    <property type="entry name" value="ALDH-like"/>
    <property type="match status" value="1"/>
</dbReference>
<sequence>MLVTKHQNTIDNAVKANHERTFYSQYPEHPKAYGEDAHAKGVQSYQQMLNKPFKQLLQTGETGWIGEEVSPYTREVLGVTYPSFTVNDLLKKAAVAGKGWANTPVAERAGILTETLERIKDFFFDIANATMHTTGQSFMMSFQASGPHANDRALEAIATGYHELKRYPSQLLWEKPMGKTSIKLEKTFKAIPKGTGVVIGCSTFPVWNTLPGVYADLITGNPVIVKPHPKAILPIAIAVSAIQQTLQDNGYDPNLCQLAADSSEQLIAKELCEHPDVRLIDYTGGSTFGNYVESLPGKTVFTEKAGVNSVILDSVKDLDAVIQNLAFSVSLYSGQMCTAPQNFFIPEQGVTTDNGQVSFNDVVQKFKDAIVALVNHPKMGAGTLGAIQNENTLTRAKEAHQLGGKVILEGTPVVNEEYGNARVCAPTVLEVSSADNNIYEKELFGPVVLIIKTRDTDHTIQLAKQMALKYGAITCGAYTTDAAVKEKIAEEMNNVFTPVSFNLTGFIWVNQHAAFSDFHVTGGNPAGNASFTNQEFIVKRFVWVGNRELVE</sequence>
<proteinExistence type="predicted"/>
<dbReference type="InterPro" id="IPR016161">
    <property type="entry name" value="Ald_DH/histidinol_DH"/>
</dbReference>
<dbReference type="InterPro" id="IPR050485">
    <property type="entry name" value="Proline_metab_enzyme"/>
</dbReference>
<keyword evidence="2" id="KW-0520">NAD</keyword>
<dbReference type="InterPro" id="IPR015590">
    <property type="entry name" value="Aldehyde_DH_dom"/>
</dbReference>
<dbReference type="Proteomes" id="UP000240971">
    <property type="component" value="Unassembled WGS sequence"/>
</dbReference>
<evidence type="ECO:0000313" key="5">
    <source>
        <dbReference type="Proteomes" id="UP000240971"/>
    </source>
</evidence>
<comment type="caution">
    <text evidence="4">The sequence shown here is derived from an EMBL/GenBank/DDBJ whole genome shotgun (WGS) entry which is preliminary data.</text>
</comment>
<protein>
    <submittedName>
        <fullName evidence="4">Phenylacetic acid degradation protein paaN</fullName>
    </submittedName>
</protein>
<evidence type="ECO:0000256" key="2">
    <source>
        <dbReference type="ARBA" id="ARBA00023027"/>
    </source>
</evidence>
<dbReference type="PANTHER" id="PTHR42862">
    <property type="entry name" value="DELTA-1-PYRROLINE-5-CARBOXYLATE DEHYDROGENASE 1, ISOFORM A-RELATED"/>
    <property type="match status" value="1"/>
</dbReference>
<keyword evidence="5" id="KW-1185">Reference proteome</keyword>
<evidence type="ECO:0000259" key="3">
    <source>
        <dbReference type="Pfam" id="PF00171"/>
    </source>
</evidence>
<dbReference type="PANTHER" id="PTHR42862:SF1">
    <property type="entry name" value="DELTA-1-PYRROLINE-5-CARBOXYLATE DEHYDROGENASE 2, ISOFORM A-RELATED"/>
    <property type="match status" value="1"/>
</dbReference>
<name>A0A2P8HRN2_CHINA</name>
<dbReference type="EMBL" id="PYAW01000001">
    <property type="protein sequence ID" value="PSL48880.1"/>
    <property type="molecule type" value="Genomic_DNA"/>
</dbReference>
<dbReference type="RefSeq" id="WP_106526154.1">
    <property type="nucleotide sequence ID" value="NZ_PYAW01000001.1"/>
</dbReference>
<keyword evidence="1" id="KW-0560">Oxidoreductase</keyword>
<reference evidence="4 5" key="1">
    <citation type="submission" date="2018-03" db="EMBL/GenBank/DDBJ databases">
        <title>Genomic Encyclopedia of Archaeal and Bacterial Type Strains, Phase II (KMG-II): from individual species to whole genera.</title>
        <authorList>
            <person name="Goeker M."/>
        </authorList>
    </citation>
    <scope>NUCLEOTIDE SEQUENCE [LARGE SCALE GENOMIC DNA]</scope>
    <source>
        <strain evidence="4 5">DSM 24859</strain>
    </source>
</reference>
<dbReference type="GO" id="GO:0010133">
    <property type="term" value="P:L-proline catabolic process to L-glutamate"/>
    <property type="evidence" value="ECO:0007669"/>
    <property type="project" value="TreeGrafter"/>
</dbReference>
<dbReference type="NCBIfam" id="TIGR02288">
    <property type="entry name" value="PaaN_2"/>
    <property type="match status" value="1"/>
</dbReference>
<dbReference type="OrthoDB" id="5288459at2"/>
<organism evidence="4 5">
    <name type="scientific">Chitinophaga niastensis</name>
    <dbReference type="NCBI Taxonomy" id="536980"/>
    <lineage>
        <taxon>Bacteria</taxon>
        <taxon>Pseudomonadati</taxon>
        <taxon>Bacteroidota</taxon>
        <taxon>Chitinophagia</taxon>
        <taxon>Chitinophagales</taxon>
        <taxon>Chitinophagaceae</taxon>
        <taxon>Chitinophaga</taxon>
    </lineage>
</organism>
<feature type="domain" description="Aldehyde dehydrogenase" evidence="3">
    <location>
        <begin position="68"/>
        <end position="516"/>
    </location>
</feature>
<dbReference type="Gene3D" id="3.40.605.10">
    <property type="entry name" value="Aldehyde Dehydrogenase, Chain A, domain 1"/>
    <property type="match status" value="1"/>
</dbReference>
<evidence type="ECO:0000313" key="4">
    <source>
        <dbReference type="EMBL" id="PSL48880.1"/>
    </source>
</evidence>
<dbReference type="InterPro" id="IPR016162">
    <property type="entry name" value="Ald_DH_N"/>
</dbReference>
<gene>
    <name evidence="4" type="ORF">CLV51_101208</name>
</gene>
<evidence type="ECO:0000256" key="1">
    <source>
        <dbReference type="ARBA" id="ARBA00023002"/>
    </source>
</evidence>